<gene>
    <name evidence="7" type="ORF">SAMN05216215_100187</name>
</gene>
<protein>
    <submittedName>
        <fullName evidence="7">4-hydroxyphenylacetate 3-monooxygenase</fullName>
    </submittedName>
</protein>
<dbReference type="SUPFAM" id="SSF47203">
    <property type="entry name" value="Acyl-CoA dehydrogenase C-terminal domain-like"/>
    <property type="match status" value="1"/>
</dbReference>
<dbReference type="EMBL" id="FNOK01000001">
    <property type="protein sequence ID" value="SDW05825.1"/>
    <property type="molecule type" value="Genomic_DNA"/>
</dbReference>
<dbReference type="Gene3D" id="1.20.140.10">
    <property type="entry name" value="Butyryl-CoA Dehydrogenase, subunit A, domain 3"/>
    <property type="match status" value="1"/>
</dbReference>
<dbReference type="Gene3D" id="2.40.110.10">
    <property type="entry name" value="Butyryl-CoA Dehydrogenase, subunit A, domain 2"/>
    <property type="match status" value="1"/>
</dbReference>
<keyword evidence="2 4" id="KW-0274">FAD</keyword>
<dbReference type="InterPro" id="IPR009100">
    <property type="entry name" value="AcylCoA_DH/oxidase_NM_dom_sf"/>
</dbReference>
<keyword evidence="7" id="KW-0503">Monooxygenase</keyword>
<dbReference type="OrthoDB" id="9785230at2"/>
<evidence type="ECO:0000256" key="4">
    <source>
        <dbReference type="PIRSR" id="PIRSR000331-2"/>
    </source>
</evidence>
<evidence type="ECO:0000259" key="5">
    <source>
        <dbReference type="Pfam" id="PF03241"/>
    </source>
</evidence>
<dbReference type="InterPro" id="IPR036250">
    <property type="entry name" value="AcylCo_DH-like_C"/>
</dbReference>
<dbReference type="InterPro" id="IPR024719">
    <property type="entry name" value="HpaB/PvcC/4-BUDH_C"/>
</dbReference>
<dbReference type="PIRSF" id="PIRSF000331">
    <property type="entry name" value="HpaA_HpaB"/>
    <property type="match status" value="1"/>
</dbReference>
<sequence>MRTGADYLASLRDGRVVLVDGEQVDVATHPAFAPVARTVAELFDIAADPASGMQYTAPETGETANRAFGIPRSQEELRLRREAIETWARHTHGWVGRSPDHVGTFLASFAAHPEVFAGGDRDFSANVAAFHRRLLAENLYVSYAIIPPQVSRATTASGWDGEYLQVGVVRETEEGIVVRGSQMLATGAAIADEIFVSCIKPLGPDDQDFAVGFVVPTAAPGLKLYCRRPYAPAATSAFDYPLTSRYDEPDALVVFDDVLIPWERVFVNRDTTGVRRQFFDTGAHALGNWQAQIRFATKLKFIAGVARRVTQVNGVDKIPSVQEKLGELGALVSGVESAVLAAEYTAAPDDAGQWLPGKRALYGSMGLQSEIYPRVLAILRDLVGGGVLQLPSSVRDLTSPVTAPDIEHYVQSPGVASEERVKLFKLAWDIVGSEFAGRHQQYEMFYAGAPFVVKGVYSYRNYGYEQVLEDVEQFLGSYKIETV</sequence>
<evidence type="ECO:0000256" key="1">
    <source>
        <dbReference type="ARBA" id="ARBA00022630"/>
    </source>
</evidence>
<name>A0A1H2QFG9_9PSEU</name>
<dbReference type="InterPro" id="IPR004925">
    <property type="entry name" value="HpaB/PvcC/4-BUDH"/>
</dbReference>
<dbReference type="SUPFAM" id="SSF56645">
    <property type="entry name" value="Acyl-CoA dehydrogenase NM domain-like"/>
    <property type="match status" value="1"/>
</dbReference>
<accession>A0A1H2QFG9</accession>
<dbReference type="Proteomes" id="UP000199529">
    <property type="component" value="Unassembled WGS sequence"/>
</dbReference>
<evidence type="ECO:0000256" key="2">
    <source>
        <dbReference type="ARBA" id="ARBA00022827"/>
    </source>
</evidence>
<dbReference type="GO" id="GO:0016627">
    <property type="term" value="F:oxidoreductase activity, acting on the CH-CH group of donors"/>
    <property type="evidence" value="ECO:0007669"/>
    <property type="project" value="InterPro"/>
</dbReference>
<keyword evidence="8" id="KW-1185">Reference proteome</keyword>
<organism evidence="7 8">
    <name type="scientific">Saccharopolyspora shandongensis</name>
    <dbReference type="NCBI Taxonomy" id="418495"/>
    <lineage>
        <taxon>Bacteria</taxon>
        <taxon>Bacillati</taxon>
        <taxon>Actinomycetota</taxon>
        <taxon>Actinomycetes</taxon>
        <taxon>Pseudonocardiales</taxon>
        <taxon>Pseudonocardiaceae</taxon>
        <taxon>Saccharopolyspora</taxon>
    </lineage>
</organism>
<evidence type="ECO:0000313" key="7">
    <source>
        <dbReference type="EMBL" id="SDW05825.1"/>
    </source>
</evidence>
<evidence type="ECO:0000313" key="8">
    <source>
        <dbReference type="Proteomes" id="UP000199529"/>
    </source>
</evidence>
<keyword evidence="1" id="KW-0285">Flavoprotein</keyword>
<dbReference type="InterPro" id="IPR046373">
    <property type="entry name" value="Acyl-CoA_Oxase/DH_mid-dom_sf"/>
</dbReference>
<evidence type="ECO:0000259" key="6">
    <source>
        <dbReference type="Pfam" id="PF11794"/>
    </source>
</evidence>
<keyword evidence="3" id="KW-0560">Oxidoreductase</keyword>
<dbReference type="Pfam" id="PF11794">
    <property type="entry name" value="HpaB_N"/>
    <property type="match status" value="1"/>
</dbReference>
<proteinExistence type="predicted"/>
<evidence type="ECO:0000256" key="3">
    <source>
        <dbReference type="ARBA" id="ARBA00023002"/>
    </source>
</evidence>
<reference evidence="8" key="1">
    <citation type="submission" date="2016-10" db="EMBL/GenBank/DDBJ databases">
        <authorList>
            <person name="Varghese N."/>
            <person name="Submissions S."/>
        </authorList>
    </citation>
    <scope>NUCLEOTIDE SEQUENCE [LARGE SCALE GENOMIC DNA]</scope>
    <source>
        <strain evidence="8">CGMCC 4.3530</strain>
    </source>
</reference>
<dbReference type="PANTHER" id="PTHR36117:SF3">
    <property type="entry name" value="4-HYDROXYPHENYLACETATE 3-MONOOXYGENASE-RELATED"/>
    <property type="match status" value="1"/>
</dbReference>
<dbReference type="InterPro" id="IPR024674">
    <property type="entry name" value="HpaB/PvcC/4-BUDH_N"/>
</dbReference>
<dbReference type="STRING" id="418495.SAMN05216215_100187"/>
<feature type="binding site" evidence="4">
    <location>
        <begin position="149"/>
        <end position="152"/>
    </location>
    <ligand>
        <name>FAD</name>
        <dbReference type="ChEBI" id="CHEBI:57692"/>
    </ligand>
</feature>
<dbReference type="PANTHER" id="PTHR36117">
    <property type="entry name" value="4-HYDROXYPHENYLACETATE 3-MONOOXYGENASE-RELATED"/>
    <property type="match status" value="1"/>
</dbReference>
<dbReference type="Gene3D" id="1.10.3140.10">
    <property type="entry name" value="4-hydroxybutyryl-coa dehydratase, domain 1"/>
    <property type="match status" value="1"/>
</dbReference>
<dbReference type="Pfam" id="PF03241">
    <property type="entry name" value="HpaB"/>
    <property type="match status" value="1"/>
</dbReference>
<dbReference type="RefSeq" id="WP_093259994.1">
    <property type="nucleotide sequence ID" value="NZ_FNOK01000001.1"/>
</dbReference>
<dbReference type="AlphaFoldDB" id="A0A1H2QFG9"/>
<feature type="domain" description="HpaB/PvcC/4-BUDH N-terminal" evidence="6">
    <location>
        <begin position="3"/>
        <end position="267"/>
    </location>
</feature>
<feature type="domain" description="HpaB/PvcC/4-BUDH C-terminal" evidence="5">
    <location>
        <begin position="275"/>
        <end position="476"/>
    </location>
</feature>
<feature type="binding site" evidence="4">
    <location>
        <position position="186"/>
    </location>
    <ligand>
        <name>FAD</name>
        <dbReference type="ChEBI" id="CHEBI:57692"/>
    </ligand>
</feature>
<dbReference type="GO" id="GO:0004497">
    <property type="term" value="F:monooxygenase activity"/>
    <property type="evidence" value="ECO:0007669"/>
    <property type="project" value="UniProtKB-KW"/>
</dbReference>